<dbReference type="EMBL" id="LMTZ01000085">
    <property type="protein sequence ID" value="KST67712.1"/>
    <property type="molecule type" value="Genomic_DNA"/>
</dbReference>
<feature type="repeat" description="TPR" evidence="1">
    <location>
        <begin position="220"/>
        <end position="253"/>
    </location>
</feature>
<dbReference type="Proteomes" id="UP000053372">
    <property type="component" value="Unassembled WGS sequence"/>
</dbReference>
<dbReference type="Pfam" id="PF13414">
    <property type="entry name" value="TPR_11"/>
    <property type="match status" value="1"/>
</dbReference>
<feature type="repeat" description="TPR" evidence="1">
    <location>
        <begin position="286"/>
        <end position="319"/>
    </location>
</feature>
<dbReference type="SUPFAM" id="SSF48452">
    <property type="entry name" value="TPR-like"/>
    <property type="match status" value="1"/>
</dbReference>
<name>A0A0V7ZSU9_9CYAN</name>
<accession>A0A0V7ZSU9</accession>
<evidence type="ECO:0000313" key="4">
    <source>
        <dbReference type="Proteomes" id="UP000053372"/>
    </source>
</evidence>
<feature type="transmembrane region" description="Helical" evidence="2">
    <location>
        <begin position="137"/>
        <end position="160"/>
    </location>
</feature>
<dbReference type="RefSeq" id="WP_027845658.1">
    <property type="nucleotide sequence ID" value="NZ_LMTZ01000085.1"/>
</dbReference>
<dbReference type="PROSITE" id="PS50005">
    <property type="entry name" value="TPR"/>
    <property type="match status" value="2"/>
</dbReference>
<dbReference type="InterPro" id="IPR011990">
    <property type="entry name" value="TPR-like_helical_dom_sf"/>
</dbReference>
<gene>
    <name evidence="3" type="ORF">BC008_43950</name>
</gene>
<keyword evidence="2" id="KW-0472">Membrane</keyword>
<keyword evidence="1" id="KW-0802">TPR repeat</keyword>
<evidence type="ECO:0000313" key="3">
    <source>
        <dbReference type="EMBL" id="KST67712.1"/>
    </source>
</evidence>
<evidence type="ECO:0000256" key="2">
    <source>
        <dbReference type="SAM" id="Phobius"/>
    </source>
</evidence>
<protein>
    <submittedName>
        <fullName evidence="3">Uncharacterized protein</fullName>
    </submittedName>
</protein>
<dbReference type="AlphaFoldDB" id="A0A0V7ZSU9"/>
<dbReference type="InterPro" id="IPR019734">
    <property type="entry name" value="TPR_rpt"/>
</dbReference>
<organism evidence="3 4">
    <name type="scientific">Mastigocoleus testarum BC008</name>
    <dbReference type="NCBI Taxonomy" id="371196"/>
    <lineage>
        <taxon>Bacteria</taxon>
        <taxon>Bacillati</taxon>
        <taxon>Cyanobacteriota</taxon>
        <taxon>Cyanophyceae</taxon>
        <taxon>Nostocales</taxon>
        <taxon>Hapalosiphonaceae</taxon>
        <taxon>Mastigocoleus</taxon>
    </lineage>
</organism>
<comment type="caution">
    <text evidence="3">The sequence shown here is derived from an EMBL/GenBank/DDBJ whole genome shotgun (WGS) entry which is preliminary data.</text>
</comment>
<keyword evidence="4" id="KW-1185">Reference proteome</keyword>
<evidence type="ECO:0000256" key="1">
    <source>
        <dbReference type="PROSITE-ProRule" id="PRU00339"/>
    </source>
</evidence>
<reference evidence="3 4" key="1">
    <citation type="journal article" date="2015" name="Genome Announc.">
        <title>Draft Genome of the Euendolithic (true boring) Cyanobacterium Mastigocoleus testarum strain BC008.</title>
        <authorList>
            <person name="Guida B.S."/>
            <person name="Garcia-Pichel F."/>
        </authorList>
    </citation>
    <scope>NUCLEOTIDE SEQUENCE [LARGE SCALE GENOMIC DNA]</scope>
    <source>
        <strain evidence="3 4">BC008</strain>
    </source>
</reference>
<dbReference type="SMART" id="SM00028">
    <property type="entry name" value="TPR"/>
    <property type="match status" value="3"/>
</dbReference>
<proteinExistence type="predicted"/>
<keyword evidence="2" id="KW-0812">Transmembrane</keyword>
<keyword evidence="2" id="KW-1133">Transmembrane helix</keyword>
<sequence length="425" mass="47958">MMTTKLDSILEYYEAAIEDLNCSKIEIEHVLNILHARDAVQDAFKQAKHSSNSSILKRLILADAELRDKAGAITQVIKAEEWENWRSSVHPPAEAWWWRLESIAPHPWDDWDWLWKLLSVAGWTINISLLVNIATRFLAGGGVGLIGVGAVALPSILTLLQASSQLTKFGEEGFAKLLDKKIPILGKKISKEYHQEIKLGSTLLMSGFLIGFWSCLPIFSDIYNSNGSDNFDRGNFSSAEQNFQRAISLNADNKFAHYNLGNLYEEWDQIEKAKLQYQIAIGGNLPQAHNNLGRLYIKDKKYPQAATLLTKGLQLAAQEGFDKPELKYSLFKNLGWVRFKQARYEEASLNLTAAIGISENPEASQYIRNPSAAHCLFAQVLEKQKESSQKALSQWGKCVRLGSRTNPEEDEWLHLARQKLRGTKK</sequence>
<dbReference type="OrthoDB" id="530353at2"/>
<dbReference type="Gene3D" id="1.25.40.10">
    <property type="entry name" value="Tetratricopeptide repeat domain"/>
    <property type="match status" value="1"/>
</dbReference>